<dbReference type="AlphaFoldDB" id="A0A4Y2HZG5"/>
<name>A0A4Y2HZG5_ARAVE</name>
<evidence type="ECO:0000313" key="2">
    <source>
        <dbReference type="EMBL" id="GBM70841.1"/>
    </source>
</evidence>
<feature type="region of interest" description="Disordered" evidence="1">
    <location>
        <begin position="30"/>
        <end position="123"/>
    </location>
</feature>
<accession>A0A4Y2HZG5</accession>
<proteinExistence type="predicted"/>
<comment type="caution">
    <text evidence="2">The sequence shown here is derived from an EMBL/GenBank/DDBJ whole genome shotgun (WGS) entry which is preliminary data.</text>
</comment>
<organism evidence="2 3">
    <name type="scientific">Araneus ventricosus</name>
    <name type="common">Orbweaver spider</name>
    <name type="synonym">Epeira ventricosa</name>
    <dbReference type="NCBI Taxonomy" id="182803"/>
    <lineage>
        <taxon>Eukaryota</taxon>
        <taxon>Metazoa</taxon>
        <taxon>Ecdysozoa</taxon>
        <taxon>Arthropoda</taxon>
        <taxon>Chelicerata</taxon>
        <taxon>Arachnida</taxon>
        <taxon>Araneae</taxon>
        <taxon>Araneomorphae</taxon>
        <taxon>Entelegynae</taxon>
        <taxon>Araneoidea</taxon>
        <taxon>Araneidae</taxon>
        <taxon>Araneus</taxon>
    </lineage>
</organism>
<evidence type="ECO:0000256" key="1">
    <source>
        <dbReference type="SAM" id="MobiDB-lite"/>
    </source>
</evidence>
<dbReference type="Proteomes" id="UP000499080">
    <property type="component" value="Unassembled WGS sequence"/>
</dbReference>
<sequence length="123" mass="14591">MLWLHVFDESEMVSSVGEFTSLEWYHCTQTSRLRPPTRDDEDKTLADNPHSKLPRHTNGIFALGPHTRRIFDQEIESRTRDPPVKKPRPYQPHTRRIYDQEIESRTRDPPVKKPRPYQQITTA</sequence>
<feature type="compositionally biased region" description="Basic and acidic residues" evidence="1">
    <location>
        <begin position="96"/>
        <end position="111"/>
    </location>
</feature>
<reference evidence="2 3" key="1">
    <citation type="journal article" date="2019" name="Sci. Rep.">
        <title>Orb-weaving spider Araneus ventricosus genome elucidates the spidroin gene catalogue.</title>
        <authorList>
            <person name="Kono N."/>
            <person name="Nakamura H."/>
            <person name="Ohtoshi R."/>
            <person name="Moran D.A.P."/>
            <person name="Shinohara A."/>
            <person name="Yoshida Y."/>
            <person name="Fujiwara M."/>
            <person name="Mori M."/>
            <person name="Tomita M."/>
            <person name="Arakawa K."/>
        </authorList>
    </citation>
    <scope>NUCLEOTIDE SEQUENCE [LARGE SCALE GENOMIC DNA]</scope>
</reference>
<feature type="compositionally biased region" description="Basic and acidic residues" evidence="1">
    <location>
        <begin position="36"/>
        <end position="45"/>
    </location>
</feature>
<keyword evidence="3" id="KW-1185">Reference proteome</keyword>
<dbReference type="EMBL" id="BGPR01002278">
    <property type="protein sequence ID" value="GBM70841.1"/>
    <property type="molecule type" value="Genomic_DNA"/>
</dbReference>
<feature type="compositionally biased region" description="Basic and acidic residues" evidence="1">
    <location>
        <begin position="69"/>
        <end position="84"/>
    </location>
</feature>
<gene>
    <name evidence="2" type="ORF">AVEN_195926_1</name>
</gene>
<protein>
    <submittedName>
        <fullName evidence="2">Uncharacterized protein</fullName>
    </submittedName>
</protein>
<evidence type="ECO:0000313" key="3">
    <source>
        <dbReference type="Proteomes" id="UP000499080"/>
    </source>
</evidence>